<dbReference type="GO" id="GO:0016567">
    <property type="term" value="P:protein ubiquitination"/>
    <property type="evidence" value="ECO:0007669"/>
    <property type="project" value="TreeGrafter"/>
</dbReference>
<evidence type="ECO:0000256" key="4">
    <source>
        <dbReference type="ARBA" id="ARBA00022723"/>
    </source>
</evidence>
<dbReference type="PROSITE" id="PS51292">
    <property type="entry name" value="ZF_RING_CH"/>
    <property type="match status" value="1"/>
</dbReference>
<proteinExistence type="predicted"/>
<dbReference type="PANTHER" id="PTHR46065">
    <property type="entry name" value="E3 UBIQUITIN-PROTEIN LIGASE MARCH 2/3 FAMILY MEMBER"/>
    <property type="match status" value="1"/>
</dbReference>
<feature type="transmembrane region" description="Helical" evidence="11">
    <location>
        <begin position="110"/>
        <end position="131"/>
    </location>
</feature>
<evidence type="ECO:0000256" key="2">
    <source>
        <dbReference type="ARBA" id="ARBA00022679"/>
    </source>
</evidence>
<dbReference type="AlphaFoldDB" id="A0A915DTA1"/>
<keyword evidence="14" id="KW-1185">Reference proteome</keyword>
<evidence type="ECO:0000313" key="14">
    <source>
        <dbReference type="Proteomes" id="UP000887574"/>
    </source>
</evidence>
<keyword evidence="4" id="KW-0479">Metal-binding</keyword>
<evidence type="ECO:0000256" key="3">
    <source>
        <dbReference type="ARBA" id="ARBA00022692"/>
    </source>
</evidence>
<evidence type="ECO:0000259" key="12">
    <source>
        <dbReference type="PROSITE" id="PS50089"/>
    </source>
</evidence>
<reference evidence="15" key="1">
    <citation type="submission" date="2022-11" db="UniProtKB">
        <authorList>
            <consortium name="WormBaseParasite"/>
        </authorList>
    </citation>
    <scope>IDENTIFICATION</scope>
</reference>
<dbReference type="SMART" id="SM00744">
    <property type="entry name" value="RINGv"/>
    <property type="match status" value="1"/>
</dbReference>
<dbReference type="PANTHER" id="PTHR46065:SF3">
    <property type="entry name" value="FI20425P1"/>
    <property type="match status" value="1"/>
</dbReference>
<dbReference type="InterPro" id="IPR013083">
    <property type="entry name" value="Znf_RING/FYVE/PHD"/>
</dbReference>
<keyword evidence="5 10" id="KW-0863">Zinc-finger</keyword>
<dbReference type="Proteomes" id="UP000887574">
    <property type="component" value="Unplaced"/>
</dbReference>
<evidence type="ECO:0000256" key="1">
    <source>
        <dbReference type="ARBA" id="ARBA00004141"/>
    </source>
</evidence>
<organism evidence="14 15">
    <name type="scientific">Ditylenchus dipsaci</name>
    <dbReference type="NCBI Taxonomy" id="166011"/>
    <lineage>
        <taxon>Eukaryota</taxon>
        <taxon>Metazoa</taxon>
        <taxon>Ecdysozoa</taxon>
        <taxon>Nematoda</taxon>
        <taxon>Chromadorea</taxon>
        <taxon>Rhabditida</taxon>
        <taxon>Tylenchina</taxon>
        <taxon>Tylenchomorpha</taxon>
        <taxon>Sphaerularioidea</taxon>
        <taxon>Anguinidae</taxon>
        <taxon>Anguininae</taxon>
        <taxon>Ditylenchus</taxon>
    </lineage>
</organism>
<keyword evidence="2" id="KW-0808">Transferase</keyword>
<evidence type="ECO:0000256" key="10">
    <source>
        <dbReference type="PROSITE-ProRule" id="PRU00175"/>
    </source>
</evidence>
<evidence type="ECO:0000256" key="11">
    <source>
        <dbReference type="SAM" id="Phobius"/>
    </source>
</evidence>
<feature type="domain" description="RING-type" evidence="12">
    <location>
        <begin position="40"/>
        <end position="84"/>
    </location>
</feature>
<dbReference type="InterPro" id="IPR001841">
    <property type="entry name" value="Znf_RING"/>
</dbReference>
<keyword evidence="8 11" id="KW-1133">Transmembrane helix</keyword>
<keyword evidence="9 11" id="KW-0472">Membrane</keyword>
<evidence type="ECO:0000256" key="6">
    <source>
        <dbReference type="ARBA" id="ARBA00022786"/>
    </source>
</evidence>
<feature type="transmembrane region" description="Helical" evidence="11">
    <location>
        <begin position="151"/>
        <end position="172"/>
    </location>
</feature>
<dbReference type="PROSITE" id="PS50089">
    <property type="entry name" value="ZF_RING_2"/>
    <property type="match status" value="1"/>
</dbReference>
<dbReference type="WBParaSite" id="jg22933">
    <property type="protein sequence ID" value="jg22933"/>
    <property type="gene ID" value="jg22933"/>
</dbReference>
<evidence type="ECO:0000259" key="13">
    <source>
        <dbReference type="PROSITE" id="PS51292"/>
    </source>
</evidence>
<dbReference type="Pfam" id="PF12906">
    <property type="entry name" value="RINGv"/>
    <property type="match status" value="1"/>
</dbReference>
<evidence type="ECO:0000256" key="7">
    <source>
        <dbReference type="ARBA" id="ARBA00022833"/>
    </source>
</evidence>
<feature type="domain" description="RING-CH-type" evidence="13">
    <location>
        <begin position="32"/>
        <end position="90"/>
    </location>
</feature>
<sequence length="206" mass="23739">MADIKVSKIDETRVDFANYRASSSTSLLSIMSENSTRSLCRICQSETGNKIHPCACSGTMGGIHENCLNQWVLHSKKETCEICKVVYAKSGNELLPLRQWNWPNITSRNLIEMLSMAGLTYSMIYIFSLFFERQVFERLYLDGLPIRECDLCRFLLLLVVTIFLVMTIIDVIGKIRHYFRKQCKIRFVNMYVKSADGLHKGSEQTR</sequence>
<keyword evidence="3 11" id="KW-0812">Transmembrane</keyword>
<protein>
    <submittedName>
        <fullName evidence="15">RING-CH-type domain-containing protein</fullName>
    </submittedName>
</protein>
<keyword evidence="6" id="KW-0833">Ubl conjugation pathway</keyword>
<keyword evidence="7" id="KW-0862">Zinc</keyword>
<dbReference type="GO" id="GO:0016020">
    <property type="term" value="C:membrane"/>
    <property type="evidence" value="ECO:0007669"/>
    <property type="project" value="UniProtKB-SubCell"/>
</dbReference>
<accession>A0A915DTA1</accession>
<dbReference type="GO" id="GO:0004842">
    <property type="term" value="F:ubiquitin-protein transferase activity"/>
    <property type="evidence" value="ECO:0007669"/>
    <property type="project" value="TreeGrafter"/>
</dbReference>
<evidence type="ECO:0000256" key="5">
    <source>
        <dbReference type="ARBA" id="ARBA00022771"/>
    </source>
</evidence>
<evidence type="ECO:0000256" key="9">
    <source>
        <dbReference type="ARBA" id="ARBA00023136"/>
    </source>
</evidence>
<evidence type="ECO:0000256" key="8">
    <source>
        <dbReference type="ARBA" id="ARBA00022989"/>
    </source>
</evidence>
<dbReference type="SUPFAM" id="SSF57850">
    <property type="entry name" value="RING/U-box"/>
    <property type="match status" value="1"/>
</dbReference>
<dbReference type="Gene3D" id="3.30.40.10">
    <property type="entry name" value="Zinc/RING finger domain, C3HC4 (zinc finger)"/>
    <property type="match status" value="1"/>
</dbReference>
<dbReference type="GO" id="GO:0008270">
    <property type="term" value="F:zinc ion binding"/>
    <property type="evidence" value="ECO:0007669"/>
    <property type="project" value="UniProtKB-KW"/>
</dbReference>
<evidence type="ECO:0000313" key="15">
    <source>
        <dbReference type="WBParaSite" id="jg22933"/>
    </source>
</evidence>
<dbReference type="InterPro" id="IPR011016">
    <property type="entry name" value="Znf_RING-CH"/>
</dbReference>
<name>A0A915DTA1_9BILA</name>
<comment type="subcellular location">
    <subcellularLocation>
        <location evidence="1">Membrane</location>
        <topology evidence="1">Multi-pass membrane protein</topology>
    </subcellularLocation>
</comment>